<keyword evidence="3" id="KW-1185">Reference proteome</keyword>
<dbReference type="PANTHER" id="PTHR38847:SF1">
    <property type="entry name" value="PSEUDOURIDINE SYNTHASE RSUA_RLUA-LIKE DOMAIN-CONTAINING PROTEIN"/>
    <property type="match status" value="1"/>
</dbReference>
<dbReference type="OrthoDB" id="482707at2"/>
<evidence type="ECO:0000313" key="3">
    <source>
        <dbReference type="Proteomes" id="UP000095705"/>
    </source>
</evidence>
<dbReference type="InterPro" id="IPR025649">
    <property type="entry name" value="DUF4360"/>
</dbReference>
<dbReference type="PANTHER" id="PTHR38847">
    <property type="match status" value="1"/>
</dbReference>
<accession>A0A1E5PLN7</accession>
<dbReference type="Pfam" id="PF14273">
    <property type="entry name" value="DUF4360"/>
    <property type="match status" value="1"/>
</dbReference>
<evidence type="ECO:0008006" key="4">
    <source>
        <dbReference type="Google" id="ProtNLM"/>
    </source>
</evidence>
<evidence type="ECO:0000256" key="1">
    <source>
        <dbReference type="SAM" id="SignalP"/>
    </source>
</evidence>
<organism evidence="2 3">
    <name type="scientific">Streptomyces subrutilus</name>
    <dbReference type="NCBI Taxonomy" id="36818"/>
    <lineage>
        <taxon>Bacteria</taxon>
        <taxon>Bacillati</taxon>
        <taxon>Actinomycetota</taxon>
        <taxon>Actinomycetes</taxon>
        <taxon>Kitasatosporales</taxon>
        <taxon>Streptomycetaceae</taxon>
        <taxon>Streptomyces</taxon>
    </lineage>
</organism>
<reference evidence="2 3" key="1">
    <citation type="submission" date="2016-08" db="EMBL/GenBank/DDBJ databases">
        <title>The complete genome of Streptomyces subrutilus 10-1-1.</title>
        <authorList>
            <person name="Chen X."/>
        </authorList>
    </citation>
    <scope>NUCLEOTIDE SEQUENCE [LARGE SCALE GENOMIC DNA]</scope>
    <source>
        <strain evidence="2 3">10-1-1</strain>
    </source>
</reference>
<dbReference type="STRING" id="36818.BGK67_03065"/>
<comment type="caution">
    <text evidence="2">The sequence shown here is derived from an EMBL/GenBank/DDBJ whole genome shotgun (WGS) entry which is preliminary data.</text>
</comment>
<dbReference type="EMBL" id="MEHK01000001">
    <property type="protein sequence ID" value="OEJ30469.1"/>
    <property type="molecule type" value="Genomic_DNA"/>
</dbReference>
<sequence>MSHPLSRTRTRTRTGSPTRTLLVAGAAAALVTASTPAVAGGPITAPPDKIVIELATVNGSGCREGTAEVAVAPDNTAFTVTYSDYLAQVGPGAPPTAFRKNCQLNLRVHVPSGFTYAIVQADYRGFAFLQPGAWGQERASYYFQGMPQTSQRTHTFNGPLNDNWQTSDKTEYADLVWAPCGEKRNFNINTELRVNAGTSNPQTSTSFMAMDSTDAGVSTLYHLAWQVCPNPKKS</sequence>
<dbReference type="RefSeq" id="WP_069918614.1">
    <property type="nucleotide sequence ID" value="NZ_MEHK01000001.1"/>
</dbReference>
<dbReference type="Proteomes" id="UP000095705">
    <property type="component" value="Unassembled WGS sequence"/>
</dbReference>
<feature type="signal peptide" evidence="1">
    <location>
        <begin position="1"/>
        <end position="39"/>
    </location>
</feature>
<proteinExistence type="predicted"/>
<evidence type="ECO:0000313" key="2">
    <source>
        <dbReference type="EMBL" id="OEJ30469.1"/>
    </source>
</evidence>
<dbReference type="AlphaFoldDB" id="A0A1E5PLN7"/>
<name>A0A1E5PLN7_9ACTN</name>
<protein>
    <recommendedName>
        <fullName evidence="4">DUF4360 domain-containing protein</fullName>
    </recommendedName>
</protein>
<feature type="chain" id="PRO_5009183469" description="DUF4360 domain-containing protein" evidence="1">
    <location>
        <begin position="40"/>
        <end position="234"/>
    </location>
</feature>
<keyword evidence="1" id="KW-0732">Signal</keyword>
<gene>
    <name evidence="2" type="ORF">BGK67_03065</name>
</gene>